<sequence>MVASAFEPHLEGHSQRSSIQHPMQRLLEIHRAAETEHGTSMAEYQYVVLFEANNLSDGEMKKIRNYFKIKRQSGGGDCGEVKKVGDNTYKINFLEKEAQDRVLSKTDHIISLPGRGDVHIVIKHHNIKKEKQHLLHSASEKQVTGHTPMQKFFKLDPYLLNFLKENSKAKSDLNDQLSSLLSSFKLDMITETVVVIRDAVQTGQNDVQQKWEEKMDIVFSDLQHRYMIHFEVDPKRLEILQKQSFQFTQNLGIYKEKGLAVIVGEKNEVQKLLNDIDAFHLQQQTYKEFETHYALVKERFEQKMKSDYPKIRITQERPGTHVLKGPEDQVHSAEKKLNELLNQIKKERIPLPHPIKAFLSSSGAIQIFQTRFQENLCSPVLIEATGSGSDLVLLSLSTGALQEAATAIQRDLCMETVVLEKAESESPGIDALIQALNPALQQANHGTSKVEISYKPGPVSDPRMRVQLVGYSPEVNKLKDIIQDHKQNYAEHSDTVPLFSAELVDNLSELLSLLDVEASGVKLMASSSPSPCVNVSGPRCKVTDMKKKLQSSFSHLTWKKTSVNGPGVLQFFQEEGLNTQRSLQSSCQVLITLKNNVQTSAATARSMAFSSLPTIPASVSHPHYSVAVEIVFGGLEVQQADVLVAPMLSTHLTSTNVGKALLKKGGQQLKRNFDSAKRRFRIRPGDVLEVDGTPLGCKKVFFIECLSWAGHAHNSEQALRCGIKQALALCEQQAWSSVAFPVIGTGEPLAMPVQYASNILVGEIETFGRAASTSSLRTIRIVIMPNYPDSEKIYLVVSSGLTAIMVDHTGQAALQSLSSEIDEITIPLARCQVHLIFGDISNETTDVIVNTTDFTDLQTDVCNDILTIAGPQLRAAITGVQVEKGKIFITQPGDFPCKEIMHVCGEKDTGIIKTLARDILLKCEQSGYQSVAIPAICAGKGGLDARLVAQAILQGVKDATVQANLNYVKRIHIVLKKIHVFLEFKAMAQQIFGRFTQKTAPLSLTPFRAAPSSLTLDHTSLLQSLPDQHIKAEFLVVGIINDNVSRACQELQQAYQSQCSSQYVSQDELKQLTSAEIDDILNNVNSLGIQISQQGPNGMEVNGLTKGVNKFMQMIRGALVRKMKEKEQDTLFSNVSWCILGLRGIWERLPKEAHHQLENKNVAGGILDAQAQKWTVNLTKMEATAIGFTAVAKLKRLENSSDFFFPLYWDCMTTGEVLKVVPLQPSSAEYKRVKSDFKRTVSKAVVKIERIQNVNLRRAYEVRKKELQDKNGTDGAGERVLYHGTTVDACASIKSINFNRRFAGQNGTLYGHGTYFAVDASYSADPKYSTPSPDGTQLMFVTLVLTGRYTDGNSDMKVPPPRSLQDPNDRFDSVVNNMQNPSMFVVFHDCQAYPDYLITFK</sequence>
<evidence type="ECO:0000313" key="12">
    <source>
        <dbReference type="EMBL" id="KAK2860218.1"/>
    </source>
</evidence>
<evidence type="ECO:0000259" key="10">
    <source>
        <dbReference type="PROSITE" id="PS51059"/>
    </source>
</evidence>
<dbReference type="InterPro" id="IPR057051">
    <property type="entry name" value="PARP14_RPM_1"/>
</dbReference>
<dbReference type="InterPro" id="IPR012677">
    <property type="entry name" value="Nucleotide-bd_a/b_plait_sf"/>
</dbReference>
<organism evidence="12 13">
    <name type="scientific">Tachysurus vachellii</name>
    <name type="common">Darkbarbel catfish</name>
    <name type="synonym">Pelteobagrus vachellii</name>
    <dbReference type="NCBI Taxonomy" id="175792"/>
    <lineage>
        <taxon>Eukaryota</taxon>
        <taxon>Metazoa</taxon>
        <taxon>Chordata</taxon>
        <taxon>Craniata</taxon>
        <taxon>Vertebrata</taxon>
        <taxon>Euteleostomi</taxon>
        <taxon>Actinopterygii</taxon>
        <taxon>Neopterygii</taxon>
        <taxon>Teleostei</taxon>
        <taxon>Ostariophysi</taxon>
        <taxon>Siluriformes</taxon>
        <taxon>Bagridae</taxon>
        <taxon>Tachysurus</taxon>
    </lineage>
</organism>
<dbReference type="Gene3D" id="3.40.220.10">
    <property type="entry name" value="Leucine Aminopeptidase, subunit E, domain 1"/>
    <property type="match status" value="2"/>
</dbReference>
<dbReference type="Gene3D" id="3.30.70.330">
    <property type="match status" value="1"/>
</dbReference>
<dbReference type="Pfam" id="PF23222">
    <property type="entry name" value="RRM_PARP14_1"/>
    <property type="match status" value="1"/>
</dbReference>
<dbReference type="Pfam" id="PF01661">
    <property type="entry name" value="Macro"/>
    <property type="match status" value="2"/>
</dbReference>
<dbReference type="SUPFAM" id="SSF52949">
    <property type="entry name" value="Macro domain-like"/>
    <property type="match status" value="2"/>
</dbReference>
<keyword evidence="13" id="KW-1185">Reference proteome</keyword>
<gene>
    <name evidence="12" type="ORF">Q7C36_004384</name>
</gene>
<evidence type="ECO:0000256" key="8">
    <source>
        <dbReference type="RuleBase" id="RU362114"/>
    </source>
</evidence>
<dbReference type="CDD" id="cd01439">
    <property type="entry name" value="TCCD_inducible_PARP_like"/>
    <property type="match status" value="1"/>
</dbReference>
<evidence type="ECO:0000256" key="2">
    <source>
        <dbReference type="ARBA" id="ARBA00022676"/>
    </source>
</evidence>
<dbReference type="SUPFAM" id="SSF56399">
    <property type="entry name" value="ADP-ribosylation"/>
    <property type="match status" value="1"/>
</dbReference>
<evidence type="ECO:0000256" key="3">
    <source>
        <dbReference type="ARBA" id="ARBA00022679"/>
    </source>
</evidence>
<keyword evidence="4 8" id="KW-0520">NAD</keyword>
<dbReference type="InterPro" id="IPR012317">
    <property type="entry name" value="Poly(ADP-ribose)pol_cat_dom"/>
</dbReference>
<dbReference type="GO" id="GO:0005634">
    <property type="term" value="C:nucleus"/>
    <property type="evidence" value="ECO:0007669"/>
    <property type="project" value="UniProtKB-SubCell"/>
</dbReference>
<dbReference type="GO" id="GO:0005737">
    <property type="term" value="C:cytoplasm"/>
    <property type="evidence" value="ECO:0007669"/>
    <property type="project" value="TreeGrafter"/>
</dbReference>
<dbReference type="PROSITE" id="PS51059">
    <property type="entry name" value="PARP_CATALYTIC"/>
    <property type="match status" value="1"/>
</dbReference>
<evidence type="ECO:0000313" key="13">
    <source>
        <dbReference type="Proteomes" id="UP001187315"/>
    </source>
</evidence>
<keyword evidence="2 8" id="KW-0328">Glycosyltransferase</keyword>
<dbReference type="GO" id="GO:0003714">
    <property type="term" value="F:transcription corepressor activity"/>
    <property type="evidence" value="ECO:0007669"/>
    <property type="project" value="TreeGrafter"/>
</dbReference>
<dbReference type="PROSITE" id="PS50889">
    <property type="entry name" value="S4"/>
    <property type="match status" value="1"/>
</dbReference>
<accession>A0AA88NM98</accession>
<dbReference type="InterPro" id="IPR043472">
    <property type="entry name" value="Macro_dom-like"/>
</dbReference>
<reference evidence="12" key="1">
    <citation type="submission" date="2023-08" db="EMBL/GenBank/DDBJ databases">
        <title>Pelteobagrus vachellii genome.</title>
        <authorList>
            <person name="Liu H."/>
        </authorList>
    </citation>
    <scope>NUCLEOTIDE SEQUENCE</scope>
    <source>
        <strain evidence="12">PRFRI_2022a</strain>
        <tissue evidence="12">Muscle</tissue>
    </source>
</reference>
<dbReference type="SMART" id="SM00506">
    <property type="entry name" value="A1pp"/>
    <property type="match status" value="2"/>
</dbReference>
<feature type="region of interest" description="Disordered" evidence="9">
    <location>
        <begin position="1"/>
        <end position="21"/>
    </location>
</feature>
<evidence type="ECO:0000256" key="4">
    <source>
        <dbReference type="ARBA" id="ARBA00023027"/>
    </source>
</evidence>
<feature type="domain" description="Macro" evidence="11">
    <location>
        <begin position="820"/>
        <end position="992"/>
    </location>
</feature>
<dbReference type="InterPro" id="IPR002589">
    <property type="entry name" value="Macro_dom"/>
</dbReference>
<evidence type="ECO:0000256" key="6">
    <source>
        <dbReference type="ARBA" id="ARBA00024347"/>
    </source>
</evidence>
<dbReference type="EMBL" id="JAVHJS010000004">
    <property type="protein sequence ID" value="KAK2860218.1"/>
    <property type="molecule type" value="Genomic_DNA"/>
</dbReference>
<dbReference type="PANTHER" id="PTHR14453">
    <property type="entry name" value="PARP/ZINC FINGER CCCH TYPE DOMAIN CONTAINING PROTEIN"/>
    <property type="match status" value="1"/>
</dbReference>
<dbReference type="PROSITE" id="PS51154">
    <property type="entry name" value="MACRO"/>
    <property type="match status" value="2"/>
</dbReference>
<dbReference type="GO" id="GO:0003950">
    <property type="term" value="F:NAD+ poly-ADP-ribosyltransferase activity"/>
    <property type="evidence" value="ECO:0007669"/>
    <property type="project" value="UniProtKB-UniRule"/>
</dbReference>
<evidence type="ECO:0000256" key="5">
    <source>
        <dbReference type="ARBA" id="ARBA00023242"/>
    </source>
</evidence>
<comment type="caution">
    <text evidence="12">The sequence shown here is derived from an EMBL/GenBank/DDBJ whole genome shotgun (WGS) entry which is preliminary data.</text>
</comment>
<dbReference type="GO" id="GO:0070212">
    <property type="term" value="P:protein poly-ADP-ribosylation"/>
    <property type="evidence" value="ECO:0007669"/>
    <property type="project" value="TreeGrafter"/>
</dbReference>
<name>A0AA88NM98_TACVA</name>
<dbReference type="Pfam" id="PF00644">
    <property type="entry name" value="PARP"/>
    <property type="match status" value="1"/>
</dbReference>
<dbReference type="PANTHER" id="PTHR14453:SF107">
    <property type="entry name" value="POLY [ADP-RIBOSE] POLYMERASE"/>
    <property type="match status" value="1"/>
</dbReference>
<evidence type="ECO:0000256" key="1">
    <source>
        <dbReference type="ARBA" id="ARBA00004123"/>
    </source>
</evidence>
<dbReference type="EC" id="2.4.2.-" evidence="8"/>
<proteinExistence type="inferred from homology"/>
<dbReference type="GO" id="GO:0003723">
    <property type="term" value="F:RNA binding"/>
    <property type="evidence" value="ECO:0007669"/>
    <property type="project" value="UniProtKB-KW"/>
</dbReference>
<keyword evidence="5" id="KW-0539">Nucleus</keyword>
<dbReference type="GO" id="GO:1990404">
    <property type="term" value="F:NAD+-protein mono-ADP-ribosyltransferase activity"/>
    <property type="evidence" value="ECO:0007669"/>
    <property type="project" value="TreeGrafter"/>
</dbReference>
<evidence type="ECO:0000256" key="7">
    <source>
        <dbReference type="PROSITE-ProRule" id="PRU00182"/>
    </source>
</evidence>
<dbReference type="InterPro" id="IPR052056">
    <property type="entry name" value="Mono-ARTD/PARP"/>
</dbReference>
<keyword evidence="3 8" id="KW-0808">Transferase</keyword>
<dbReference type="GO" id="GO:0010629">
    <property type="term" value="P:negative regulation of gene expression"/>
    <property type="evidence" value="ECO:0007669"/>
    <property type="project" value="TreeGrafter"/>
</dbReference>
<dbReference type="Proteomes" id="UP001187315">
    <property type="component" value="Unassembled WGS sequence"/>
</dbReference>
<dbReference type="FunFam" id="3.90.228.10:FF:000008">
    <property type="entry name" value="Poly [ADP-ribose] polymerase"/>
    <property type="match status" value="1"/>
</dbReference>
<keyword evidence="7" id="KW-0694">RNA-binding</keyword>
<comment type="similarity">
    <text evidence="6">Belongs to the ARTD/PARP family.</text>
</comment>
<evidence type="ECO:0000259" key="11">
    <source>
        <dbReference type="PROSITE" id="PS51154"/>
    </source>
</evidence>
<evidence type="ECO:0000256" key="9">
    <source>
        <dbReference type="SAM" id="MobiDB-lite"/>
    </source>
</evidence>
<protein>
    <recommendedName>
        <fullName evidence="8">Poly [ADP-ribose] polymerase</fullName>
        <shortName evidence="8">PARP</shortName>
        <ecNumber evidence="8">2.4.2.-</ecNumber>
    </recommendedName>
</protein>
<feature type="domain" description="Macro" evidence="11">
    <location>
        <begin position="615"/>
        <end position="802"/>
    </location>
</feature>
<dbReference type="Gene3D" id="3.90.228.10">
    <property type="match status" value="1"/>
</dbReference>
<comment type="subcellular location">
    <subcellularLocation>
        <location evidence="1">Nucleus</location>
    </subcellularLocation>
</comment>
<feature type="domain" description="PARP catalytic" evidence="10">
    <location>
        <begin position="1205"/>
        <end position="1401"/>
    </location>
</feature>